<evidence type="ECO:0000313" key="10">
    <source>
        <dbReference type="EMBL" id="GAA4422796.1"/>
    </source>
</evidence>
<dbReference type="CDD" id="cd04842">
    <property type="entry name" value="Peptidases_S8_Kp43_protease"/>
    <property type="match status" value="1"/>
</dbReference>
<dbReference type="InterPro" id="IPR036852">
    <property type="entry name" value="Peptidase_S8/S53_dom_sf"/>
</dbReference>
<feature type="domain" description="Secretion system C-terminal sorting" evidence="8">
    <location>
        <begin position="1176"/>
        <end position="1252"/>
    </location>
</feature>
<dbReference type="EMBL" id="BAABHC010000001">
    <property type="protein sequence ID" value="GAA4422796.1"/>
    <property type="molecule type" value="Genomic_DNA"/>
</dbReference>
<keyword evidence="3 5" id="KW-0378">Hydrolase</keyword>
<dbReference type="SUPFAM" id="SSF49785">
    <property type="entry name" value="Galactose-binding domain-like"/>
    <property type="match status" value="1"/>
</dbReference>
<dbReference type="PROSITE" id="PS51892">
    <property type="entry name" value="SUBTILASE"/>
    <property type="match status" value="1"/>
</dbReference>
<dbReference type="Proteomes" id="UP001500552">
    <property type="component" value="Unassembled WGS sequence"/>
</dbReference>
<evidence type="ECO:0000256" key="6">
    <source>
        <dbReference type="SAM" id="SignalP"/>
    </source>
</evidence>
<evidence type="ECO:0000256" key="1">
    <source>
        <dbReference type="ARBA" id="ARBA00011073"/>
    </source>
</evidence>
<comment type="caution">
    <text evidence="10">The sequence shown here is derived from an EMBL/GenBank/DDBJ whole genome shotgun (WGS) entry which is preliminary data.</text>
</comment>
<dbReference type="InterPro" id="IPR045474">
    <property type="entry name" value="GEVED"/>
</dbReference>
<feature type="active site" description="Charge relay system" evidence="5">
    <location>
        <position position="388"/>
    </location>
</feature>
<proteinExistence type="inferred from homology"/>
<dbReference type="Gene3D" id="2.60.120.380">
    <property type="match status" value="1"/>
</dbReference>
<dbReference type="Pfam" id="PF00082">
    <property type="entry name" value="Peptidase_S8"/>
    <property type="match status" value="1"/>
</dbReference>
<dbReference type="Pfam" id="PF18962">
    <property type="entry name" value="Por_Secre_tail"/>
    <property type="match status" value="1"/>
</dbReference>
<feature type="signal peptide" evidence="6">
    <location>
        <begin position="1"/>
        <end position="21"/>
    </location>
</feature>
<keyword evidence="4 5" id="KW-0720">Serine protease</keyword>
<evidence type="ECO:0000256" key="3">
    <source>
        <dbReference type="ARBA" id="ARBA00022801"/>
    </source>
</evidence>
<evidence type="ECO:0000256" key="4">
    <source>
        <dbReference type="ARBA" id="ARBA00022825"/>
    </source>
</evidence>
<evidence type="ECO:0008006" key="12">
    <source>
        <dbReference type="Google" id="ProtNLM"/>
    </source>
</evidence>
<name>A0ABP8L5Z0_9BACT</name>
<dbReference type="InterPro" id="IPR034058">
    <property type="entry name" value="TagA/B/C/D_pept_dom"/>
</dbReference>
<feature type="active site" description="Charge relay system" evidence="5">
    <location>
        <position position="130"/>
    </location>
</feature>
<dbReference type="Gene3D" id="3.40.50.200">
    <property type="entry name" value="Peptidase S8/S53 domain"/>
    <property type="match status" value="1"/>
</dbReference>
<sequence>MRRLSLWLVALGLTAAAPALAQRDKSPIRSNTEALQRIAASAEKDFKANRARAIALARKNGWVIEKTSKDGTYISLQGLDAKGLPIYYITYNNTRAAATTKTDQLWAGGSLGLSLSGAGNTVASRLAMWDGGKVRATHQELKGRVQPGDDAKENNEHATHVAGTMIASGVNPLAKGMAFGASLQAYDFNGDEAEMAKAAESLLISNHSYGSISGWRYNDEREGTDEDPYWEWWGDTDISKTEDYRFGYYDEQSARWDKIAYNAPYYLIVKSVGNNRGERGPEVGKPYFQRNSDGKFTLVKARPANLSSNDSYDAISTAGNAKNILAVGAIAPLADGYTRAEDVLVSSFSSYGPTDDGRIKPDIVGNGVAVLSSSSNSDRDYTTLSGTSMAAPNVSGTLLLLQEHFANLNSGAVMRAATLKALAIHTADEAGTAKGPDYIYGWGLLDAERAANMITNTRGTHLIQEKALAQGQPQTISVRASGAGPLRVTISWTDPEGTVTEIGAGALNNRAARLVNDLDVRVTGKGTTYMPWTLDPTAPDVAAKPGDNVRDNVEQVLVENAVPGETYTITISNKGTLKKGPQAYALLVSGAGGAAVCASAPTSEAGAKITRFAIGTKAVAGATGCTTYQNLTGNVFTLEPDQPETISVTTGTCATDAPSIAKVFADWNGDGDFTDAGETVAASGMLSGAATFSGTIKAPAAAVVGDKVRLRVVLQETQDAASVNACGSYARGETQDYLLQFSQPGKDIAVTAVTPLGSSLCATTAQTVAVSIRNLGAVAQKNIPVTISVRENGTEITQLTGTYTATLEPFAKAEMLLEDSFATVAGSTYELVALSNLGGDAISANNRLQRTFTVQQNMAAPTAISATRCGSSPTLTLSHQGEGTIFWYNSPTSTQPLAAGNMQHIPVAGVNGTLYAAYNDFAGTVGPANKAFATGGGYNQFSPDVLVTTQAPLVLESARLYIGNGGRITFTAFNEDGAQVSSRTLQVTPTRSPAVPDAQPDDPADQGAVYYLGLELPEAGDYRIAISYENGATIFRNNAGVEGYPFEIQNVFAITGNTATTTPEEYYYYFYDLKVRGLGCESERVEVPMITGAPIETPAISRNGQVLVSSAASGSHQWFQDGRLIEGATGREYTPASSGIYTVTVAENGCVSEVSEALRFDLETSERAVSADLLAFPNPSKNGMFSLTLETQGPEDIQIEVVDLLGKRVYSGATKQFNGQYRTDIDLTAHSSGLYILRVQHADKLETTKLLIRR</sequence>
<evidence type="ECO:0000256" key="5">
    <source>
        <dbReference type="PROSITE-ProRule" id="PRU01240"/>
    </source>
</evidence>
<dbReference type="PRINTS" id="PR00723">
    <property type="entry name" value="SUBTILISIN"/>
</dbReference>
<evidence type="ECO:0000259" key="8">
    <source>
        <dbReference type="Pfam" id="PF18962"/>
    </source>
</evidence>
<accession>A0ABP8L5Z0</accession>
<dbReference type="InterPro" id="IPR051048">
    <property type="entry name" value="Peptidase_S8/S53_subtilisin"/>
</dbReference>
<reference evidence="11" key="1">
    <citation type="journal article" date="2019" name="Int. J. Syst. Evol. Microbiol.">
        <title>The Global Catalogue of Microorganisms (GCM) 10K type strain sequencing project: providing services to taxonomists for standard genome sequencing and annotation.</title>
        <authorList>
            <consortium name="The Broad Institute Genomics Platform"/>
            <consortium name="The Broad Institute Genome Sequencing Center for Infectious Disease"/>
            <person name="Wu L."/>
            <person name="Ma J."/>
        </authorList>
    </citation>
    <scope>NUCLEOTIDE SEQUENCE [LARGE SCALE GENOMIC DNA]</scope>
    <source>
        <strain evidence="11">JCM 17926</strain>
    </source>
</reference>
<dbReference type="InterPro" id="IPR023828">
    <property type="entry name" value="Peptidase_S8_Ser-AS"/>
</dbReference>
<dbReference type="InterPro" id="IPR008979">
    <property type="entry name" value="Galactose-bd-like_sf"/>
</dbReference>
<keyword evidence="2 5" id="KW-0645">Protease</keyword>
<organism evidence="10 11">
    <name type="scientific">Pontibacter saemangeumensis</name>
    <dbReference type="NCBI Taxonomy" id="1084525"/>
    <lineage>
        <taxon>Bacteria</taxon>
        <taxon>Pseudomonadati</taxon>
        <taxon>Bacteroidota</taxon>
        <taxon>Cytophagia</taxon>
        <taxon>Cytophagales</taxon>
        <taxon>Hymenobacteraceae</taxon>
        <taxon>Pontibacter</taxon>
    </lineage>
</organism>
<dbReference type="PANTHER" id="PTHR43399:SF4">
    <property type="entry name" value="CELL WALL-ASSOCIATED PROTEASE"/>
    <property type="match status" value="1"/>
</dbReference>
<evidence type="ECO:0000259" key="9">
    <source>
        <dbReference type="Pfam" id="PF20009"/>
    </source>
</evidence>
<dbReference type="PANTHER" id="PTHR43399">
    <property type="entry name" value="SUBTILISIN-RELATED"/>
    <property type="match status" value="1"/>
</dbReference>
<dbReference type="NCBIfam" id="TIGR04183">
    <property type="entry name" value="Por_Secre_tail"/>
    <property type="match status" value="1"/>
</dbReference>
<keyword evidence="6" id="KW-0732">Signal</keyword>
<gene>
    <name evidence="10" type="ORF">GCM10023188_00810</name>
</gene>
<feature type="chain" id="PRO_5045195898" description="Por secretion system C-terminal sorting domain-containing protein" evidence="6">
    <location>
        <begin position="22"/>
        <end position="1254"/>
    </location>
</feature>
<evidence type="ECO:0000313" key="11">
    <source>
        <dbReference type="Proteomes" id="UP001500552"/>
    </source>
</evidence>
<feature type="active site" description="Charge relay system" evidence="5">
    <location>
        <position position="157"/>
    </location>
</feature>
<comment type="similarity">
    <text evidence="1 5">Belongs to the peptidase S8 family.</text>
</comment>
<dbReference type="SUPFAM" id="SSF52743">
    <property type="entry name" value="Subtilisin-like"/>
    <property type="match status" value="1"/>
</dbReference>
<evidence type="ECO:0000256" key="2">
    <source>
        <dbReference type="ARBA" id="ARBA00022670"/>
    </source>
</evidence>
<evidence type="ECO:0000259" key="7">
    <source>
        <dbReference type="Pfam" id="PF00082"/>
    </source>
</evidence>
<dbReference type="Pfam" id="PF20009">
    <property type="entry name" value="GEVED"/>
    <property type="match status" value="1"/>
</dbReference>
<dbReference type="InterPro" id="IPR015500">
    <property type="entry name" value="Peptidase_S8_subtilisin-rel"/>
</dbReference>
<feature type="domain" description="GEVED" evidence="9">
    <location>
        <begin position="662"/>
        <end position="739"/>
    </location>
</feature>
<dbReference type="PROSITE" id="PS00138">
    <property type="entry name" value="SUBTILASE_SER"/>
    <property type="match status" value="1"/>
</dbReference>
<feature type="domain" description="Peptidase S8/S53" evidence="7">
    <location>
        <begin position="139"/>
        <end position="443"/>
    </location>
</feature>
<dbReference type="InterPro" id="IPR026444">
    <property type="entry name" value="Secre_tail"/>
</dbReference>
<dbReference type="RefSeq" id="WP_345156146.1">
    <property type="nucleotide sequence ID" value="NZ_BAABHC010000001.1"/>
</dbReference>
<dbReference type="InterPro" id="IPR000209">
    <property type="entry name" value="Peptidase_S8/S53_dom"/>
</dbReference>
<protein>
    <recommendedName>
        <fullName evidence="12">Por secretion system C-terminal sorting domain-containing protein</fullName>
    </recommendedName>
</protein>
<keyword evidence="11" id="KW-1185">Reference proteome</keyword>